<gene>
    <name evidence="1" type="ORF">ERS852382_00327</name>
</gene>
<dbReference type="EMBL" id="CYYI01000001">
    <property type="protein sequence ID" value="CUN41256.1"/>
    <property type="molecule type" value="Genomic_DNA"/>
</dbReference>
<name>A0A173WQM7_BIFAD</name>
<accession>A0A173WQM7</accession>
<protein>
    <submittedName>
        <fullName evidence="1">Uncharacterized protein</fullName>
    </submittedName>
</protein>
<sequence length="204" mass="22891">MRRFNPGNFYCGTTAEWTSCPRPMRHPDHMSGSGSDYWYGESGVVRYSDHWGSEVASCDWYLDGVARCSFDDHDGWRCGFARWTEFELKTFEVTVYHPDLLPSESAAALGDPVRSGVAPAWRPGMADIPYASYRVRPDMIVDGCVVVAGTYGDCGTPFDGRCLMSVDVSDWTEEERVAWTEAFPADPVFPSLPDMFGDDYGRCR</sequence>
<dbReference type="RefSeq" id="WP_055680078.1">
    <property type="nucleotide sequence ID" value="NZ_CYYI01000001.1"/>
</dbReference>
<evidence type="ECO:0000313" key="1">
    <source>
        <dbReference type="EMBL" id="CUN41256.1"/>
    </source>
</evidence>
<organism evidence="1 2">
    <name type="scientific">Bifidobacterium adolescentis</name>
    <dbReference type="NCBI Taxonomy" id="1680"/>
    <lineage>
        <taxon>Bacteria</taxon>
        <taxon>Bacillati</taxon>
        <taxon>Actinomycetota</taxon>
        <taxon>Actinomycetes</taxon>
        <taxon>Bifidobacteriales</taxon>
        <taxon>Bifidobacteriaceae</taxon>
        <taxon>Bifidobacterium</taxon>
    </lineage>
</organism>
<proteinExistence type="predicted"/>
<dbReference type="AlphaFoldDB" id="A0A173WQM7"/>
<evidence type="ECO:0000313" key="2">
    <source>
        <dbReference type="Proteomes" id="UP000095647"/>
    </source>
</evidence>
<dbReference type="Proteomes" id="UP000095647">
    <property type="component" value="Unassembled WGS sequence"/>
</dbReference>
<reference evidence="1 2" key="1">
    <citation type="submission" date="2015-09" db="EMBL/GenBank/DDBJ databases">
        <authorList>
            <consortium name="Pathogen Informatics"/>
        </authorList>
    </citation>
    <scope>NUCLEOTIDE SEQUENCE [LARGE SCALE GENOMIC DNA]</scope>
    <source>
        <strain evidence="1 2">2789STDY5608824</strain>
    </source>
</reference>